<gene>
    <name evidence="4" type="primary">LOC104244062</name>
</gene>
<accession>A0A1U7Y0C8</accession>
<proteinExistence type="predicted"/>
<dbReference type="Proteomes" id="UP000189701">
    <property type="component" value="Unplaced"/>
</dbReference>
<name>A0A1U7Y0C8_NICSY</name>
<protein>
    <submittedName>
        <fullName evidence="4">Uncharacterized protein LOC104244062</fullName>
    </submittedName>
</protein>
<feature type="domain" description="Retrotransposon gag" evidence="2">
    <location>
        <begin position="118"/>
        <end position="175"/>
    </location>
</feature>
<evidence type="ECO:0000313" key="4">
    <source>
        <dbReference type="RefSeq" id="XP_009797667.1"/>
    </source>
</evidence>
<dbReference type="Pfam" id="PF03732">
    <property type="entry name" value="Retrotrans_gag"/>
    <property type="match status" value="1"/>
</dbReference>
<evidence type="ECO:0000313" key="3">
    <source>
        <dbReference type="Proteomes" id="UP000189701"/>
    </source>
</evidence>
<evidence type="ECO:0000256" key="1">
    <source>
        <dbReference type="SAM" id="MobiDB-lite"/>
    </source>
</evidence>
<dbReference type="RefSeq" id="XP_009797667.1">
    <property type="nucleotide sequence ID" value="XM_009799365.1"/>
</dbReference>
<keyword evidence="3" id="KW-1185">Reference proteome</keyword>
<reference evidence="4" key="2">
    <citation type="submission" date="2025-08" db="UniProtKB">
        <authorList>
            <consortium name="RefSeq"/>
        </authorList>
    </citation>
    <scope>IDENTIFICATION</scope>
    <source>
        <tissue evidence="4">Leaf</tissue>
    </source>
</reference>
<dbReference type="InterPro" id="IPR005162">
    <property type="entry name" value="Retrotrans_gag_dom"/>
</dbReference>
<reference evidence="3" key="1">
    <citation type="journal article" date="2013" name="Genome Biol.">
        <title>Reference genomes and transcriptomes of Nicotiana sylvestris and Nicotiana tomentosiformis.</title>
        <authorList>
            <person name="Sierro N."/>
            <person name="Battey J.N."/>
            <person name="Ouadi S."/>
            <person name="Bovet L."/>
            <person name="Goepfert S."/>
            <person name="Bakaher N."/>
            <person name="Peitsch M.C."/>
            <person name="Ivanov N.V."/>
        </authorList>
    </citation>
    <scope>NUCLEOTIDE SEQUENCE [LARGE SCALE GENOMIC DNA]</scope>
</reference>
<dbReference type="AlphaFoldDB" id="A0A1U7Y0C8"/>
<dbReference type="OrthoDB" id="10550153at2759"/>
<organism evidence="3 4">
    <name type="scientific">Nicotiana sylvestris</name>
    <name type="common">Wood tobacco</name>
    <name type="synonym">South American tobacco</name>
    <dbReference type="NCBI Taxonomy" id="4096"/>
    <lineage>
        <taxon>Eukaryota</taxon>
        <taxon>Viridiplantae</taxon>
        <taxon>Streptophyta</taxon>
        <taxon>Embryophyta</taxon>
        <taxon>Tracheophyta</taxon>
        <taxon>Spermatophyta</taxon>
        <taxon>Magnoliopsida</taxon>
        <taxon>eudicotyledons</taxon>
        <taxon>Gunneridae</taxon>
        <taxon>Pentapetalae</taxon>
        <taxon>asterids</taxon>
        <taxon>lamiids</taxon>
        <taxon>Solanales</taxon>
        <taxon>Solanaceae</taxon>
        <taxon>Nicotianoideae</taxon>
        <taxon>Nicotianeae</taxon>
        <taxon>Nicotiana</taxon>
    </lineage>
</organism>
<sequence>MVTAPVLTSTKDETIPPADILVPPPAPASGSGIYDGDLRGAIQMLTQLVASQAQRSNVAPTSSSHQGDFTGSRVNRFLQLDLLVFTSTDPEADPQDFIDEMHKTLRVMRATEMEGVELVTYHLKGVAYSWFEMWEDSRDEGSSPARWSKFMDAFMDHFLPVETKAACAAEFENLK</sequence>
<evidence type="ECO:0000259" key="2">
    <source>
        <dbReference type="Pfam" id="PF03732"/>
    </source>
</evidence>
<feature type="region of interest" description="Disordered" evidence="1">
    <location>
        <begin position="1"/>
        <end position="27"/>
    </location>
</feature>